<name>A0A318JYX2_9NEIS</name>
<evidence type="ECO:0000256" key="4">
    <source>
        <dbReference type="ARBA" id="ARBA00048462"/>
    </source>
</evidence>
<comment type="caution">
    <text evidence="6">The sequence shown here is derived from an EMBL/GenBank/DDBJ whole genome shotgun (WGS) entry which is preliminary data.</text>
</comment>
<dbReference type="Pfam" id="PF00698">
    <property type="entry name" value="Acyl_transf_1"/>
    <property type="match status" value="1"/>
</dbReference>
<sequence length="310" mass="32777">MSILFVFPGQGSQRPGMLQQLPAHAACQAVLAEAEAVLGSSPYLLDSAAALRSTVAVQLCLLIAGVASARLLQAEGIQPQMVAGLSIGAFAAAVVAEALPLAAALRLVRRRGQLMEQAYPQGYGMSVVSGLALPQLDSLLAQLRAAGSPLYLANINAERQLVVAGSEIGLQQLASLIQTGGAGRCQRLDISVPSHCSLLDEAASALRQDVARISLATPRLDYLSANAARVLRRPEQIADDLAGNMARLVRWHDCSRLAYERGARLAVEMLPGSTLSRLLKPVFAQGVVMNMAQDRLDSLQAQARRAQAED</sequence>
<protein>
    <recommendedName>
        <fullName evidence="1">[acyl-carrier-protein] S-malonyltransferase</fullName>
        <ecNumber evidence="1">2.3.1.39</ecNumber>
    </recommendedName>
</protein>
<keyword evidence="3" id="KW-0012">Acyltransferase</keyword>
<evidence type="ECO:0000313" key="6">
    <source>
        <dbReference type="EMBL" id="PXX50974.1"/>
    </source>
</evidence>
<dbReference type="GO" id="GO:0004314">
    <property type="term" value="F:[acyl-carrier-protein] S-malonyltransferase activity"/>
    <property type="evidence" value="ECO:0007669"/>
    <property type="project" value="UniProtKB-EC"/>
</dbReference>
<evidence type="ECO:0000256" key="1">
    <source>
        <dbReference type="ARBA" id="ARBA00013258"/>
    </source>
</evidence>
<dbReference type="EC" id="2.3.1.39" evidence="1"/>
<dbReference type="InterPro" id="IPR017554">
    <property type="entry name" value="Malonate_deCOase_MdcHsu"/>
</dbReference>
<accession>A0A318JYX2</accession>
<dbReference type="PANTHER" id="PTHR42681">
    <property type="entry name" value="MALONYL-COA-ACYL CARRIER PROTEIN TRANSACYLASE, MITOCHONDRIAL"/>
    <property type="match status" value="1"/>
</dbReference>
<dbReference type="SMART" id="SM00827">
    <property type="entry name" value="PKS_AT"/>
    <property type="match status" value="1"/>
</dbReference>
<dbReference type="GO" id="GO:0005829">
    <property type="term" value="C:cytosol"/>
    <property type="evidence" value="ECO:0007669"/>
    <property type="project" value="TreeGrafter"/>
</dbReference>
<reference evidence="6 7" key="1">
    <citation type="submission" date="2018-05" db="EMBL/GenBank/DDBJ databases">
        <title>Genomic Encyclopedia of Type Strains, Phase IV (KMG-IV): sequencing the most valuable type-strain genomes for metagenomic binning, comparative biology and taxonomic classification.</title>
        <authorList>
            <person name="Goeker M."/>
        </authorList>
    </citation>
    <scope>NUCLEOTIDE SEQUENCE [LARGE SCALE GENOMIC DNA]</scope>
    <source>
        <strain evidence="6 7">DSM 25134</strain>
    </source>
</reference>
<keyword evidence="2" id="KW-0808">Transferase</keyword>
<dbReference type="GO" id="GO:0006633">
    <property type="term" value="P:fatty acid biosynthetic process"/>
    <property type="evidence" value="ECO:0007669"/>
    <property type="project" value="TreeGrafter"/>
</dbReference>
<feature type="domain" description="Malonyl-CoA:ACP transacylase (MAT)" evidence="5">
    <location>
        <begin position="6"/>
        <end position="306"/>
    </location>
</feature>
<evidence type="ECO:0000259" key="5">
    <source>
        <dbReference type="SMART" id="SM00827"/>
    </source>
</evidence>
<dbReference type="InterPro" id="IPR014043">
    <property type="entry name" value="Acyl_transferase_dom"/>
</dbReference>
<dbReference type="PANTHER" id="PTHR42681:SF1">
    <property type="entry name" value="MALONYL-COA-ACYL CARRIER PROTEIN TRANSACYLASE, MITOCHONDRIAL"/>
    <property type="match status" value="1"/>
</dbReference>
<dbReference type="Gene3D" id="3.40.366.10">
    <property type="entry name" value="Malonyl-Coenzyme A Acyl Carrier Protein, domain 2"/>
    <property type="match status" value="1"/>
</dbReference>
<keyword evidence="7" id="KW-1185">Reference proteome</keyword>
<dbReference type="NCBIfam" id="TIGR03131">
    <property type="entry name" value="malonate_mdcH"/>
    <property type="match status" value="1"/>
</dbReference>
<organism evidence="6 7">
    <name type="scientific">Aquitalea magnusonii</name>
    <dbReference type="NCBI Taxonomy" id="332411"/>
    <lineage>
        <taxon>Bacteria</taxon>
        <taxon>Pseudomonadati</taxon>
        <taxon>Pseudomonadota</taxon>
        <taxon>Betaproteobacteria</taxon>
        <taxon>Neisseriales</taxon>
        <taxon>Chromobacteriaceae</taxon>
        <taxon>Aquitalea</taxon>
    </lineage>
</organism>
<dbReference type="InterPro" id="IPR001227">
    <property type="entry name" value="Ac_transferase_dom_sf"/>
</dbReference>
<dbReference type="OrthoDB" id="9808564at2"/>
<dbReference type="SUPFAM" id="SSF55048">
    <property type="entry name" value="Probable ACP-binding domain of malonyl-CoA ACP transacylase"/>
    <property type="match status" value="1"/>
</dbReference>
<dbReference type="Proteomes" id="UP000248395">
    <property type="component" value="Unassembled WGS sequence"/>
</dbReference>
<dbReference type="InterPro" id="IPR016035">
    <property type="entry name" value="Acyl_Trfase/lysoPLipase"/>
</dbReference>
<evidence type="ECO:0000313" key="7">
    <source>
        <dbReference type="Proteomes" id="UP000248395"/>
    </source>
</evidence>
<evidence type="ECO:0000256" key="3">
    <source>
        <dbReference type="ARBA" id="ARBA00023315"/>
    </source>
</evidence>
<evidence type="ECO:0000256" key="2">
    <source>
        <dbReference type="ARBA" id="ARBA00022679"/>
    </source>
</evidence>
<dbReference type="SUPFAM" id="SSF52151">
    <property type="entry name" value="FabD/lysophospholipase-like"/>
    <property type="match status" value="1"/>
</dbReference>
<dbReference type="InterPro" id="IPR050858">
    <property type="entry name" value="Mal-CoA-ACP_Trans/PKS_FabD"/>
</dbReference>
<dbReference type="RefSeq" id="WP_110312817.1">
    <property type="nucleotide sequence ID" value="NZ_QJKC01000001.1"/>
</dbReference>
<proteinExistence type="predicted"/>
<comment type="catalytic activity">
    <reaction evidence="4">
        <text>holo-[ACP] + malonyl-CoA = malonyl-[ACP] + CoA</text>
        <dbReference type="Rhea" id="RHEA:41792"/>
        <dbReference type="Rhea" id="RHEA-COMP:9623"/>
        <dbReference type="Rhea" id="RHEA-COMP:9685"/>
        <dbReference type="ChEBI" id="CHEBI:57287"/>
        <dbReference type="ChEBI" id="CHEBI:57384"/>
        <dbReference type="ChEBI" id="CHEBI:64479"/>
        <dbReference type="ChEBI" id="CHEBI:78449"/>
        <dbReference type="EC" id="2.3.1.39"/>
    </reaction>
</comment>
<dbReference type="InterPro" id="IPR016036">
    <property type="entry name" value="Malonyl_transacylase_ACP-bd"/>
</dbReference>
<dbReference type="Gene3D" id="3.30.70.250">
    <property type="entry name" value="Malonyl-CoA ACP transacylase, ACP-binding"/>
    <property type="match status" value="1"/>
</dbReference>
<gene>
    <name evidence="6" type="ORF">DFR38_10129</name>
</gene>
<dbReference type="EMBL" id="QJKC01000001">
    <property type="protein sequence ID" value="PXX50974.1"/>
    <property type="molecule type" value="Genomic_DNA"/>
</dbReference>
<dbReference type="AlphaFoldDB" id="A0A318JYX2"/>